<dbReference type="GO" id="GO:0016874">
    <property type="term" value="F:ligase activity"/>
    <property type="evidence" value="ECO:0007669"/>
    <property type="project" value="UniProtKB-KW"/>
</dbReference>
<keyword evidence="1" id="KW-0436">Ligase</keyword>
<accession>A0A841BIM5</accession>
<dbReference type="InterPro" id="IPR009097">
    <property type="entry name" value="Cyclic_Pdiesterase"/>
</dbReference>
<evidence type="ECO:0000313" key="1">
    <source>
        <dbReference type="EMBL" id="MBB5866632.1"/>
    </source>
</evidence>
<dbReference type="SUPFAM" id="SSF55144">
    <property type="entry name" value="LigT-like"/>
    <property type="match status" value="1"/>
</dbReference>
<dbReference type="Proteomes" id="UP000587527">
    <property type="component" value="Unassembled WGS sequence"/>
</dbReference>
<organism evidence="1 2">
    <name type="scientific">Allocatelliglobosispora scoriae</name>
    <dbReference type="NCBI Taxonomy" id="643052"/>
    <lineage>
        <taxon>Bacteria</taxon>
        <taxon>Bacillati</taxon>
        <taxon>Actinomycetota</taxon>
        <taxon>Actinomycetes</taxon>
        <taxon>Micromonosporales</taxon>
        <taxon>Micromonosporaceae</taxon>
        <taxon>Allocatelliglobosispora</taxon>
    </lineage>
</organism>
<evidence type="ECO:0000313" key="2">
    <source>
        <dbReference type="Proteomes" id="UP000587527"/>
    </source>
</evidence>
<reference evidence="1 2" key="1">
    <citation type="submission" date="2020-08" db="EMBL/GenBank/DDBJ databases">
        <title>Sequencing the genomes of 1000 actinobacteria strains.</title>
        <authorList>
            <person name="Klenk H.-P."/>
        </authorList>
    </citation>
    <scope>NUCLEOTIDE SEQUENCE [LARGE SCALE GENOMIC DNA]</scope>
    <source>
        <strain evidence="1 2">DSM 45362</strain>
    </source>
</reference>
<dbReference type="AlphaFoldDB" id="A0A841BIM5"/>
<keyword evidence="2" id="KW-1185">Reference proteome</keyword>
<proteinExistence type="predicted"/>
<sequence>MTHPGTSTAQMPEANEEFDRFSRVEHLANHWARPIGPSSYYWYTTFEHDPGVQALAQRCQDVLDLPYYDMTPPQGLHMTLERIAFSSRITPEQLEAVAAAVEAVCQNIAPISSAVGHLAGTPSALGFTAYPRALLKDLRNRLRVTTLAVHPAADLRPPGFHPHIAIAYCNTDGIPAAETIAAVAPLTHNATTTATIQAISLVHLTRRPRAYEWTTVRRIRLEGTVPPVDSALATEPR</sequence>
<name>A0A841BIM5_9ACTN</name>
<gene>
    <name evidence="1" type="ORF">F4553_000011</name>
</gene>
<dbReference type="Gene3D" id="3.90.1140.10">
    <property type="entry name" value="Cyclic phosphodiesterase"/>
    <property type="match status" value="1"/>
</dbReference>
<dbReference type="EMBL" id="JACHMN010000001">
    <property type="protein sequence ID" value="MBB5866632.1"/>
    <property type="molecule type" value="Genomic_DNA"/>
</dbReference>
<protein>
    <submittedName>
        <fullName evidence="1">2'-5' RNA ligase</fullName>
    </submittedName>
</protein>
<comment type="caution">
    <text evidence="1">The sequence shown here is derived from an EMBL/GenBank/DDBJ whole genome shotgun (WGS) entry which is preliminary data.</text>
</comment>
<dbReference type="Pfam" id="PF13563">
    <property type="entry name" value="2_5_RNA_ligase2"/>
    <property type="match status" value="1"/>
</dbReference>
<dbReference type="RefSeq" id="WP_184830572.1">
    <property type="nucleotide sequence ID" value="NZ_JACHMN010000001.1"/>
</dbReference>